<feature type="signal peptide" evidence="2">
    <location>
        <begin position="1"/>
        <end position="21"/>
    </location>
</feature>
<keyword evidence="5" id="KW-1185">Reference proteome</keyword>
<dbReference type="EMBL" id="SBLC01000014">
    <property type="protein sequence ID" value="RWY40581.1"/>
    <property type="molecule type" value="Genomic_DNA"/>
</dbReference>
<dbReference type="SUPFAM" id="SSF110997">
    <property type="entry name" value="Sporulation related repeat"/>
    <property type="match status" value="1"/>
</dbReference>
<proteinExistence type="predicted"/>
<comment type="caution">
    <text evidence="4">The sequence shown here is derived from an EMBL/GenBank/DDBJ whole genome shotgun (WGS) entry which is preliminary data.</text>
</comment>
<reference evidence="4 5" key="1">
    <citation type="journal article" date="2015" name="Int. J. Syst. Evol. Microbiol.">
        <title>Gemmobacter intermedius sp. nov., isolated from a white stork (Ciconia ciconia).</title>
        <authorList>
            <person name="Kampfer P."/>
            <person name="Jerzak L."/>
            <person name="Wilharm G."/>
            <person name="Golke J."/>
            <person name="Busse H.J."/>
            <person name="Glaeser S.P."/>
        </authorList>
    </citation>
    <scope>NUCLEOTIDE SEQUENCE [LARGE SCALE GENOMIC DNA]</scope>
    <source>
        <strain evidence="4 5">119/4</strain>
    </source>
</reference>
<feature type="compositionally biased region" description="Low complexity" evidence="1">
    <location>
        <begin position="155"/>
        <end position="177"/>
    </location>
</feature>
<protein>
    <submittedName>
        <fullName evidence="4">SPOR domain-containing protein</fullName>
    </submittedName>
</protein>
<dbReference type="Proteomes" id="UP000287168">
    <property type="component" value="Unassembled WGS sequence"/>
</dbReference>
<dbReference type="GO" id="GO:0042834">
    <property type="term" value="F:peptidoglycan binding"/>
    <property type="evidence" value="ECO:0007669"/>
    <property type="project" value="InterPro"/>
</dbReference>
<keyword evidence="2" id="KW-0732">Signal</keyword>
<evidence type="ECO:0000313" key="4">
    <source>
        <dbReference type="EMBL" id="RWY40581.1"/>
    </source>
</evidence>
<dbReference type="Pfam" id="PF05036">
    <property type="entry name" value="SPOR"/>
    <property type="match status" value="1"/>
</dbReference>
<feature type="chain" id="PRO_5018580794" evidence="2">
    <location>
        <begin position="22"/>
        <end position="420"/>
    </location>
</feature>
<evidence type="ECO:0000256" key="1">
    <source>
        <dbReference type="SAM" id="MobiDB-lite"/>
    </source>
</evidence>
<evidence type="ECO:0000259" key="3">
    <source>
        <dbReference type="PROSITE" id="PS51724"/>
    </source>
</evidence>
<sequence length="420" mass="43455">MFIKSLPVAITATLLCAGAAAAQSRPPAETPPAGYAGQQYVDSRGCVYVRAGHGGQVNWVARIDRARRPICGQTPSLTEMAQARAALNAPAETAAAVPATPAPVVAPVAPRPVPTSAPTSTSVAAPARSVAIAAADYVPPPVTYGAPRPLAAAPAAPRKPAAAPAPARLADNNRPPATLGGHPTMVDRRVGCPAQTPHAVWYELQDGRRTLMCSNKPHDLEGIRPAGAAGAAARPPARVPSGQAPQRAGGQGYVDPPMVGGTGYRVSYPQRTDLMTPPPGYKAAWSDDRLNPHRGPRSAAGDAAMAQIWTEETPQRLRRAEDAQPAHSRVSSRNAPATAPVAAAPAGRFVQIGSFAQRENAGRAIQRLQGMGLPVQVSRSTLRGKAVQVVSAGPFASAQQAAEALRHLRAAGYGDAILRR</sequence>
<gene>
    <name evidence="4" type="ORF">EP867_11265</name>
</gene>
<evidence type="ECO:0000256" key="2">
    <source>
        <dbReference type="SAM" id="SignalP"/>
    </source>
</evidence>
<evidence type="ECO:0000313" key="5">
    <source>
        <dbReference type="Proteomes" id="UP000287168"/>
    </source>
</evidence>
<dbReference type="Gene3D" id="3.30.70.1070">
    <property type="entry name" value="Sporulation related repeat"/>
    <property type="match status" value="1"/>
</dbReference>
<organism evidence="4 5">
    <name type="scientific">Falsigemmobacter intermedius</name>
    <dbReference type="NCBI Taxonomy" id="1553448"/>
    <lineage>
        <taxon>Bacteria</taxon>
        <taxon>Pseudomonadati</taxon>
        <taxon>Pseudomonadota</taxon>
        <taxon>Alphaproteobacteria</taxon>
        <taxon>Rhodobacterales</taxon>
        <taxon>Paracoccaceae</taxon>
        <taxon>Falsigemmobacter</taxon>
    </lineage>
</organism>
<feature type="compositionally biased region" description="Basic and acidic residues" evidence="1">
    <location>
        <begin position="315"/>
        <end position="324"/>
    </location>
</feature>
<accession>A0A3S4XQQ4</accession>
<feature type="compositionally biased region" description="Low complexity" evidence="1">
    <location>
        <begin position="227"/>
        <end position="236"/>
    </location>
</feature>
<feature type="region of interest" description="Disordered" evidence="1">
    <location>
        <begin position="227"/>
        <end position="257"/>
    </location>
</feature>
<dbReference type="OrthoDB" id="7843142at2"/>
<dbReference type="AlphaFoldDB" id="A0A3S4XQQ4"/>
<dbReference type="PROSITE" id="PS51724">
    <property type="entry name" value="SPOR"/>
    <property type="match status" value="1"/>
</dbReference>
<dbReference type="InterPro" id="IPR036680">
    <property type="entry name" value="SPOR-like_sf"/>
</dbReference>
<feature type="region of interest" description="Disordered" evidence="1">
    <location>
        <begin position="315"/>
        <end position="338"/>
    </location>
</feature>
<feature type="domain" description="SPOR" evidence="3">
    <location>
        <begin position="342"/>
        <end position="420"/>
    </location>
</feature>
<dbReference type="InterPro" id="IPR007730">
    <property type="entry name" value="SPOR-like_dom"/>
</dbReference>
<name>A0A3S4XQQ4_9RHOB</name>
<feature type="region of interest" description="Disordered" evidence="1">
    <location>
        <begin position="155"/>
        <end position="181"/>
    </location>
</feature>
<dbReference type="RefSeq" id="WP_128489229.1">
    <property type="nucleotide sequence ID" value="NZ_JBHLXB010000009.1"/>
</dbReference>